<dbReference type="InterPro" id="IPR036264">
    <property type="entry name" value="Bact_exopeptidase_dim_dom"/>
</dbReference>
<dbReference type="CDD" id="cd05666">
    <property type="entry name" value="M20_Acy1-like"/>
    <property type="match status" value="1"/>
</dbReference>
<dbReference type="GO" id="GO:0019877">
    <property type="term" value="P:diaminopimelate biosynthetic process"/>
    <property type="evidence" value="ECO:0007669"/>
    <property type="project" value="UniProtKB-ARBA"/>
</dbReference>
<dbReference type="PATRIC" id="fig|1449350.3.peg.2181"/>
<dbReference type="InterPro" id="IPR017439">
    <property type="entry name" value="Amidohydrolase"/>
</dbReference>
<dbReference type="AlphaFoldDB" id="X7EFF1"/>
<accession>X7EFF1</accession>
<keyword evidence="5" id="KW-1185">Reference proteome</keyword>
<proteinExistence type="predicted"/>
<dbReference type="NCBIfam" id="TIGR01891">
    <property type="entry name" value="amidohydrolases"/>
    <property type="match status" value="1"/>
</dbReference>
<dbReference type="GO" id="GO:0046872">
    <property type="term" value="F:metal ion binding"/>
    <property type="evidence" value="ECO:0007669"/>
    <property type="project" value="UniProtKB-KW"/>
</dbReference>
<dbReference type="Pfam" id="PF01546">
    <property type="entry name" value="Peptidase_M20"/>
    <property type="match status" value="1"/>
</dbReference>
<dbReference type="FunFam" id="3.30.70.360:FF:000001">
    <property type="entry name" value="N-acetyldiaminopimelate deacetylase"/>
    <property type="match status" value="1"/>
</dbReference>
<evidence type="ECO:0000256" key="2">
    <source>
        <dbReference type="PIRSR" id="PIRSR005962-1"/>
    </source>
</evidence>
<evidence type="ECO:0000259" key="3">
    <source>
        <dbReference type="Pfam" id="PF07687"/>
    </source>
</evidence>
<dbReference type="PIRSF" id="PIRSF005962">
    <property type="entry name" value="Pept_M20D_amidohydro"/>
    <property type="match status" value="1"/>
</dbReference>
<dbReference type="InterPro" id="IPR011650">
    <property type="entry name" value="Peptidase_M20_dimer"/>
</dbReference>
<keyword evidence="2" id="KW-0464">Manganese</keyword>
<name>X7EFF1_9RHOB</name>
<feature type="binding site" evidence="2">
    <location>
        <position position="104"/>
    </location>
    <ligand>
        <name>Mn(2+)</name>
        <dbReference type="ChEBI" id="CHEBI:29035"/>
        <label>2</label>
    </ligand>
</feature>
<keyword evidence="1 4" id="KW-0378">Hydrolase</keyword>
<feature type="binding site" evidence="2">
    <location>
        <position position="137"/>
    </location>
    <ligand>
        <name>Mn(2+)</name>
        <dbReference type="ChEBI" id="CHEBI:29035"/>
        <label>2</label>
    </ligand>
</feature>
<feature type="binding site" evidence="2">
    <location>
        <position position="102"/>
    </location>
    <ligand>
        <name>Mn(2+)</name>
        <dbReference type="ChEBI" id="CHEBI:29035"/>
        <label>2</label>
    </ligand>
</feature>
<dbReference type="Pfam" id="PF07687">
    <property type="entry name" value="M20_dimer"/>
    <property type="match status" value="1"/>
</dbReference>
<dbReference type="GO" id="GO:0050118">
    <property type="term" value="F:N-acetyldiaminopimelate deacetylase activity"/>
    <property type="evidence" value="ECO:0007669"/>
    <property type="project" value="UniProtKB-ARBA"/>
</dbReference>
<organism evidence="4 5">
    <name type="scientific">Roseivivax halodurans JCM 10272</name>
    <dbReference type="NCBI Taxonomy" id="1449350"/>
    <lineage>
        <taxon>Bacteria</taxon>
        <taxon>Pseudomonadati</taxon>
        <taxon>Pseudomonadota</taxon>
        <taxon>Alphaproteobacteria</taxon>
        <taxon>Rhodobacterales</taxon>
        <taxon>Roseobacteraceae</taxon>
        <taxon>Roseivivax</taxon>
    </lineage>
</organism>
<feature type="binding site" evidence="2">
    <location>
        <position position="357"/>
    </location>
    <ligand>
        <name>Mn(2+)</name>
        <dbReference type="ChEBI" id="CHEBI:29035"/>
        <label>2</label>
    </ligand>
</feature>
<protein>
    <submittedName>
        <fullName evidence="4">Amidohydrolase</fullName>
    </submittedName>
</protein>
<feature type="binding site" evidence="2">
    <location>
        <position position="163"/>
    </location>
    <ligand>
        <name>Mn(2+)</name>
        <dbReference type="ChEBI" id="CHEBI:29035"/>
        <label>2</label>
    </ligand>
</feature>
<keyword evidence="2" id="KW-0479">Metal-binding</keyword>
<dbReference type="PANTHER" id="PTHR11014:SF63">
    <property type="entry name" value="METALLOPEPTIDASE, PUTATIVE (AFU_ORTHOLOGUE AFUA_6G09600)-RELATED"/>
    <property type="match status" value="1"/>
</dbReference>
<dbReference type="InterPro" id="IPR002933">
    <property type="entry name" value="Peptidase_M20"/>
</dbReference>
<evidence type="ECO:0000256" key="1">
    <source>
        <dbReference type="ARBA" id="ARBA00022801"/>
    </source>
</evidence>
<dbReference type="STRING" id="1449350.OCH239_21955"/>
<dbReference type="Gene3D" id="3.40.630.10">
    <property type="entry name" value="Zn peptidases"/>
    <property type="match status" value="1"/>
</dbReference>
<gene>
    <name evidence="4" type="ORF">OCH239_21955</name>
</gene>
<feature type="domain" description="Peptidase M20 dimerisation" evidence="3">
    <location>
        <begin position="187"/>
        <end position="282"/>
    </location>
</feature>
<dbReference type="SUPFAM" id="SSF55031">
    <property type="entry name" value="Bacterial exopeptidase dimerisation domain"/>
    <property type="match status" value="1"/>
</dbReference>
<dbReference type="OrthoDB" id="9777385at2"/>
<evidence type="ECO:0000313" key="4">
    <source>
        <dbReference type="EMBL" id="ETX14672.1"/>
    </source>
</evidence>
<dbReference type="PANTHER" id="PTHR11014">
    <property type="entry name" value="PEPTIDASE M20 FAMILY MEMBER"/>
    <property type="match status" value="1"/>
</dbReference>
<dbReference type="RefSeq" id="WP_037262135.1">
    <property type="nucleotide sequence ID" value="NZ_JALZ01000009.1"/>
</dbReference>
<sequence>MPVLNSIASFAPDMAAWRRHIHAHPELGLDCHETGAFVAARLREFGVDEVHEGIAQTGVVAIIRGSGAGPVTGLRADMDALPMTEETGAEWASTRPGKMHACGHDGHTAMLLGTARYLAETRNFSGTVVLIFQPAEETIGGGRIMVEEGVMDRFGIEEVYALHNDPGRPAGSFATRTGPIMAAVDDFEVILRGRGGHAARPQTSIDPVPAALGLGQALQTIVSRNADPMERIVVSLTCVQAGSATNVIPETARLAGTIRTFDARLRDLAERRFREIVEGQAASYGVAAEIDYDRSYPATVNHAAQTAFAVDVARDIAGDAVDDDAPAVMGAEDFSYMLEARPGAYVKLGQGAGPSVHHPLYDFNDEVAPVGASFFARLIERRHGPRT</sequence>
<comment type="cofactor">
    <cofactor evidence="2">
        <name>Mn(2+)</name>
        <dbReference type="ChEBI" id="CHEBI:29035"/>
    </cofactor>
    <text evidence="2">The Mn(2+) ion enhances activity.</text>
</comment>
<dbReference type="SUPFAM" id="SSF53187">
    <property type="entry name" value="Zn-dependent exopeptidases"/>
    <property type="match status" value="1"/>
</dbReference>
<dbReference type="Gene3D" id="3.30.70.360">
    <property type="match status" value="1"/>
</dbReference>
<dbReference type="Proteomes" id="UP000022447">
    <property type="component" value="Unassembled WGS sequence"/>
</dbReference>
<dbReference type="EMBL" id="JALZ01000009">
    <property type="protein sequence ID" value="ETX14672.1"/>
    <property type="molecule type" value="Genomic_DNA"/>
</dbReference>
<dbReference type="eggNOG" id="COG1473">
    <property type="taxonomic scope" value="Bacteria"/>
</dbReference>
<comment type="caution">
    <text evidence="4">The sequence shown here is derived from an EMBL/GenBank/DDBJ whole genome shotgun (WGS) entry which is preliminary data.</text>
</comment>
<reference evidence="4 5" key="1">
    <citation type="submission" date="2014-01" db="EMBL/GenBank/DDBJ databases">
        <title>Roseivivax halodurans JCM 10272 Genome Sequencing.</title>
        <authorList>
            <person name="Lai Q."/>
            <person name="Li G."/>
            <person name="Shao Z."/>
        </authorList>
    </citation>
    <scope>NUCLEOTIDE SEQUENCE [LARGE SCALE GENOMIC DNA]</scope>
    <source>
        <strain evidence="4 5">JCM 10272</strain>
    </source>
</reference>
<evidence type="ECO:0000313" key="5">
    <source>
        <dbReference type="Proteomes" id="UP000022447"/>
    </source>
</evidence>